<accession>A0A830CKV0</accession>
<dbReference type="InterPro" id="IPR013083">
    <property type="entry name" value="Znf_RING/FYVE/PHD"/>
</dbReference>
<gene>
    <name evidence="10" type="ORF">PHJA_002272700</name>
</gene>
<organism evidence="10 11">
    <name type="scientific">Phtheirospermum japonicum</name>
    <dbReference type="NCBI Taxonomy" id="374723"/>
    <lineage>
        <taxon>Eukaryota</taxon>
        <taxon>Viridiplantae</taxon>
        <taxon>Streptophyta</taxon>
        <taxon>Embryophyta</taxon>
        <taxon>Tracheophyta</taxon>
        <taxon>Spermatophyta</taxon>
        <taxon>Magnoliopsida</taxon>
        <taxon>eudicotyledons</taxon>
        <taxon>Gunneridae</taxon>
        <taxon>Pentapetalae</taxon>
        <taxon>asterids</taxon>
        <taxon>lamiids</taxon>
        <taxon>Lamiales</taxon>
        <taxon>Orobanchaceae</taxon>
        <taxon>Orobanchaceae incertae sedis</taxon>
        <taxon>Phtheirospermum</taxon>
    </lineage>
</organism>
<keyword evidence="6" id="KW-0862">Zinc</keyword>
<sequence>MDHRPLPATSFETLLLDRAQELVEERIRQLESVSARERQRRDRNPVEITTIDGINNNTVEIGKSCKRNSSHLVAKALEIDPGSKRPDEETGSFYDCNICFDVAIEPVLTCCGHLFCWACFYQVSNVDVNSKECPVCKGEVSENAVTPIYGNSGGERVDETESGLKIPPRPKAHRVEGVRQQIAVQAVPNIPAEEALRQIMFSIEDGAYNYEAEPRPVGGPRVRVHQVSRVLSESAASLSSLSSALNSAERLVEELETVISNRMAAQNRSARDSTVIQSDEHAALRVDRPSGSTDVSGSDARFLARRTSRRSIMSRNYSDVDGRETRESRRRRLN</sequence>
<dbReference type="Gene3D" id="3.30.40.10">
    <property type="entry name" value="Zinc/RING finger domain, C3HC4 (zinc finger)"/>
    <property type="match status" value="1"/>
</dbReference>
<evidence type="ECO:0000256" key="8">
    <source>
        <dbReference type="SAM" id="MobiDB-lite"/>
    </source>
</evidence>
<dbReference type="InterPro" id="IPR045103">
    <property type="entry name" value="RNF5/RNF185-like"/>
</dbReference>
<evidence type="ECO:0000256" key="1">
    <source>
        <dbReference type="ARBA" id="ARBA00000900"/>
    </source>
</evidence>
<reference evidence="10" key="1">
    <citation type="submission" date="2020-07" db="EMBL/GenBank/DDBJ databases">
        <title>Ethylene signaling mediates host invasion by parasitic plants.</title>
        <authorList>
            <person name="Yoshida S."/>
        </authorList>
    </citation>
    <scope>NUCLEOTIDE SEQUENCE</scope>
    <source>
        <strain evidence="10">Okayama</strain>
    </source>
</reference>
<feature type="region of interest" description="Disordered" evidence="8">
    <location>
        <begin position="313"/>
        <end position="334"/>
    </location>
</feature>
<dbReference type="InterPro" id="IPR001841">
    <property type="entry name" value="Znf_RING"/>
</dbReference>
<dbReference type="SUPFAM" id="SSF57850">
    <property type="entry name" value="RING/U-box"/>
    <property type="match status" value="1"/>
</dbReference>
<dbReference type="SMART" id="SM00184">
    <property type="entry name" value="RING"/>
    <property type="match status" value="1"/>
</dbReference>
<feature type="coiled-coil region" evidence="7">
    <location>
        <begin position="238"/>
        <end position="268"/>
    </location>
</feature>
<dbReference type="GO" id="GO:0008270">
    <property type="term" value="F:zinc ion binding"/>
    <property type="evidence" value="ECO:0007669"/>
    <property type="project" value="UniProtKB-KW"/>
</dbReference>
<comment type="pathway">
    <text evidence="2 6">Protein modification; protein ubiquitination.</text>
</comment>
<evidence type="ECO:0000313" key="10">
    <source>
        <dbReference type="EMBL" id="GFQ01288.1"/>
    </source>
</evidence>
<dbReference type="EMBL" id="BMAC01000672">
    <property type="protein sequence ID" value="GFQ01288.1"/>
    <property type="molecule type" value="Genomic_DNA"/>
</dbReference>
<dbReference type="EC" id="2.3.2.27" evidence="6"/>
<keyword evidence="7" id="KW-0175">Coiled coil</keyword>
<comment type="caution">
    <text evidence="10">The sequence shown here is derived from an EMBL/GenBank/DDBJ whole genome shotgun (WGS) entry which is preliminary data.</text>
</comment>
<feature type="compositionally biased region" description="Basic and acidic residues" evidence="8">
    <location>
        <begin position="318"/>
        <end position="327"/>
    </location>
</feature>
<evidence type="ECO:0000256" key="7">
    <source>
        <dbReference type="SAM" id="Coils"/>
    </source>
</evidence>
<comment type="catalytic activity">
    <reaction evidence="1 6">
        <text>S-ubiquitinyl-[E2 ubiquitin-conjugating enzyme]-L-cysteine + [acceptor protein]-L-lysine = [E2 ubiquitin-conjugating enzyme]-L-cysteine + N(6)-ubiquitinyl-[acceptor protein]-L-lysine.</text>
        <dbReference type="EC" id="2.3.2.27"/>
    </reaction>
</comment>
<comment type="function">
    <text evidence="6">E3 ubiquitin-protein ligase.</text>
</comment>
<keyword evidence="4 6" id="KW-0833">Ubl conjugation pathway</keyword>
<dbReference type="GO" id="GO:0005789">
    <property type="term" value="C:endoplasmic reticulum membrane"/>
    <property type="evidence" value="ECO:0007669"/>
    <property type="project" value="UniProtKB-SubCell"/>
</dbReference>
<feature type="domain" description="RING-type" evidence="9">
    <location>
        <begin position="96"/>
        <end position="137"/>
    </location>
</feature>
<comment type="subcellular location">
    <subcellularLocation>
        <location evidence="6">Endoplasmic reticulum membrane</location>
        <topology evidence="6">Single-pass type IV membrane protein</topology>
    </subcellularLocation>
</comment>
<evidence type="ECO:0000256" key="2">
    <source>
        <dbReference type="ARBA" id="ARBA00004906"/>
    </source>
</evidence>
<dbReference type="GO" id="GO:0061630">
    <property type="term" value="F:ubiquitin protein ligase activity"/>
    <property type="evidence" value="ECO:0007669"/>
    <property type="project" value="UniProtKB-UniRule"/>
</dbReference>
<keyword evidence="3 6" id="KW-0808">Transferase</keyword>
<evidence type="ECO:0000313" key="11">
    <source>
        <dbReference type="Proteomes" id="UP000653305"/>
    </source>
</evidence>
<keyword evidence="5 6" id="KW-0863">Zinc-finger</keyword>
<evidence type="ECO:0000259" key="9">
    <source>
        <dbReference type="PROSITE" id="PS50089"/>
    </source>
</evidence>
<dbReference type="GO" id="GO:0016567">
    <property type="term" value="P:protein ubiquitination"/>
    <property type="evidence" value="ECO:0007669"/>
    <property type="project" value="UniProtKB-UniPathway"/>
</dbReference>
<evidence type="ECO:0000256" key="3">
    <source>
        <dbReference type="ARBA" id="ARBA00022679"/>
    </source>
</evidence>
<dbReference type="UniPathway" id="UPA00143"/>
<dbReference type="AlphaFoldDB" id="A0A830CKV0"/>
<evidence type="ECO:0000256" key="5">
    <source>
        <dbReference type="PROSITE-ProRule" id="PRU00175"/>
    </source>
</evidence>
<name>A0A830CKV0_9LAMI</name>
<evidence type="ECO:0000256" key="6">
    <source>
        <dbReference type="RuleBase" id="RU369090"/>
    </source>
</evidence>
<comment type="domain">
    <text evidence="6">The RING-type zinc finger domain is responsible for E3 ligase activity.</text>
</comment>
<dbReference type="Proteomes" id="UP000653305">
    <property type="component" value="Unassembled WGS sequence"/>
</dbReference>
<evidence type="ECO:0000256" key="4">
    <source>
        <dbReference type="ARBA" id="ARBA00022786"/>
    </source>
</evidence>
<dbReference type="GO" id="GO:0006511">
    <property type="term" value="P:ubiquitin-dependent protein catabolic process"/>
    <property type="evidence" value="ECO:0007669"/>
    <property type="project" value="UniProtKB-UniRule"/>
</dbReference>
<dbReference type="PANTHER" id="PTHR12313">
    <property type="entry name" value="E3 UBIQUITIN-PROTEIN LIGASE RNF5-RELATED"/>
    <property type="match status" value="1"/>
</dbReference>
<dbReference type="PROSITE" id="PS50089">
    <property type="entry name" value="ZF_RING_2"/>
    <property type="match status" value="1"/>
</dbReference>
<dbReference type="CDD" id="cd16534">
    <property type="entry name" value="RING-HC_RNF5-like"/>
    <property type="match status" value="1"/>
</dbReference>
<keyword evidence="6" id="KW-0479">Metal-binding</keyword>
<keyword evidence="11" id="KW-1185">Reference proteome</keyword>
<dbReference type="OrthoDB" id="6270329at2759"/>
<proteinExistence type="predicted"/>
<keyword evidence="6" id="KW-0256">Endoplasmic reticulum</keyword>
<protein>
    <recommendedName>
        <fullName evidence="6">E3 ubiquitin-protein ligase RMA</fullName>
        <ecNumber evidence="6">2.3.2.27</ecNumber>
    </recommendedName>
    <alternativeName>
        <fullName evidence="6">Protein RING membrane-anchor</fullName>
    </alternativeName>
    <alternativeName>
        <fullName evidence="6">RING-type E3 ubiquitin transferase RMA</fullName>
    </alternativeName>
</protein>
<dbReference type="Pfam" id="PF14634">
    <property type="entry name" value="zf-RING_5"/>
    <property type="match status" value="1"/>
</dbReference>